<dbReference type="EMBL" id="ML119143">
    <property type="protein sequence ID" value="RPB10369.1"/>
    <property type="molecule type" value="Genomic_DNA"/>
</dbReference>
<dbReference type="PANTHER" id="PTHR33048">
    <property type="entry name" value="PTH11-LIKE INTEGRAL MEMBRANE PROTEIN (AFU_ORTHOLOGUE AFUA_5G11245)"/>
    <property type="match status" value="1"/>
</dbReference>
<feature type="compositionally biased region" description="Basic and acidic residues" evidence="6">
    <location>
        <begin position="311"/>
        <end position="327"/>
    </location>
</feature>
<feature type="transmembrane region" description="Helical" evidence="7">
    <location>
        <begin position="207"/>
        <end position="229"/>
    </location>
</feature>
<dbReference type="OrthoDB" id="5372266at2759"/>
<dbReference type="PANTHER" id="PTHR33048:SF92">
    <property type="entry name" value="INTEGRAL MEMBRANE PROTEIN"/>
    <property type="match status" value="1"/>
</dbReference>
<dbReference type="InterPro" id="IPR052337">
    <property type="entry name" value="SAT4-like"/>
</dbReference>
<proteinExistence type="inferred from homology"/>
<feature type="transmembrane region" description="Helical" evidence="7">
    <location>
        <begin position="48"/>
        <end position="71"/>
    </location>
</feature>
<comment type="similarity">
    <text evidence="5">Belongs to the SAT4 family.</text>
</comment>
<name>A0A3N4KLV2_9PEZI</name>
<evidence type="ECO:0000256" key="5">
    <source>
        <dbReference type="ARBA" id="ARBA00038359"/>
    </source>
</evidence>
<dbReference type="STRING" id="1392247.A0A3N4KLV2"/>
<gene>
    <name evidence="9" type="ORF">P167DRAFT_525714</name>
</gene>
<organism evidence="9 10">
    <name type="scientific">Morchella conica CCBAS932</name>
    <dbReference type="NCBI Taxonomy" id="1392247"/>
    <lineage>
        <taxon>Eukaryota</taxon>
        <taxon>Fungi</taxon>
        <taxon>Dikarya</taxon>
        <taxon>Ascomycota</taxon>
        <taxon>Pezizomycotina</taxon>
        <taxon>Pezizomycetes</taxon>
        <taxon>Pezizales</taxon>
        <taxon>Morchellaceae</taxon>
        <taxon>Morchella</taxon>
    </lineage>
</organism>
<dbReference type="Pfam" id="PF20684">
    <property type="entry name" value="Fung_rhodopsin"/>
    <property type="match status" value="1"/>
</dbReference>
<reference evidence="9 10" key="1">
    <citation type="journal article" date="2018" name="Nat. Ecol. Evol.">
        <title>Pezizomycetes genomes reveal the molecular basis of ectomycorrhizal truffle lifestyle.</title>
        <authorList>
            <person name="Murat C."/>
            <person name="Payen T."/>
            <person name="Noel B."/>
            <person name="Kuo A."/>
            <person name="Morin E."/>
            <person name="Chen J."/>
            <person name="Kohler A."/>
            <person name="Krizsan K."/>
            <person name="Balestrini R."/>
            <person name="Da Silva C."/>
            <person name="Montanini B."/>
            <person name="Hainaut M."/>
            <person name="Levati E."/>
            <person name="Barry K.W."/>
            <person name="Belfiori B."/>
            <person name="Cichocki N."/>
            <person name="Clum A."/>
            <person name="Dockter R.B."/>
            <person name="Fauchery L."/>
            <person name="Guy J."/>
            <person name="Iotti M."/>
            <person name="Le Tacon F."/>
            <person name="Lindquist E.A."/>
            <person name="Lipzen A."/>
            <person name="Malagnac F."/>
            <person name="Mello A."/>
            <person name="Molinier V."/>
            <person name="Miyauchi S."/>
            <person name="Poulain J."/>
            <person name="Riccioni C."/>
            <person name="Rubini A."/>
            <person name="Sitrit Y."/>
            <person name="Splivallo R."/>
            <person name="Traeger S."/>
            <person name="Wang M."/>
            <person name="Zifcakova L."/>
            <person name="Wipf D."/>
            <person name="Zambonelli A."/>
            <person name="Paolocci F."/>
            <person name="Nowrousian M."/>
            <person name="Ottonello S."/>
            <person name="Baldrian P."/>
            <person name="Spatafora J.W."/>
            <person name="Henrissat B."/>
            <person name="Nagy L.G."/>
            <person name="Aury J.M."/>
            <person name="Wincker P."/>
            <person name="Grigoriev I.V."/>
            <person name="Bonfante P."/>
            <person name="Martin F.M."/>
        </authorList>
    </citation>
    <scope>NUCLEOTIDE SEQUENCE [LARGE SCALE GENOMIC DNA]</scope>
    <source>
        <strain evidence="9 10">CCBAS932</strain>
    </source>
</reference>
<dbReference type="InterPro" id="IPR049326">
    <property type="entry name" value="Rhodopsin_dom_fungi"/>
</dbReference>
<evidence type="ECO:0000256" key="4">
    <source>
        <dbReference type="ARBA" id="ARBA00023136"/>
    </source>
</evidence>
<dbReference type="InParanoid" id="A0A3N4KLV2"/>
<keyword evidence="10" id="KW-1185">Reference proteome</keyword>
<protein>
    <recommendedName>
        <fullName evidence="8">Rhodopsin domain-containing protein</fullName>
    </recommendedName>
</protein>
<sequence>MSDTKKLDVPISVEGLLALTWSLNLLVFVFMVLRLWMNRRQSLKTPSIIISDSLLVASFIIGITAISTDAWKYNLELMGRTRVVTPEQNKTASLLSFICGYLVFSAMWLSKGACVIYYYHLFPNLSPYLRKYLFFVTGFTAGTYVFVIFLHSFWCRPIFTNWDGTCNATGNTITLPLWSFLNIFTDIFILILPIFILHTLQLGRRQLAGLVVVFFIGSLSIIAAIARFVDIYPKIRKDPNAPIIHTYELWACIEITMGQLAVCLPALRAYLRKARDRKNTSHYQSSSSLRRSKKAISAKSSVIRTPVGGSDGRHSETELVSSGREEC</sequence>
<evidence type="ECO:0000259" key="8">
    <source>
        <dbReference type="Pfam" id="PF20684"/>
    </source>
</evidence>
<evidence type="ECO:0000256" key="6">
    <source>
        <dbReference type="SAM" id="MobiDB-lite"/>
    </source>
</evidence>
<dbReference type="GO" id="GO:0016020">
    <property type="term" value="C:membrane"/>
    <property type="evidence" value="ECO:0007669"/>
    <property type="project" value="UniProtKB-SubCell"/>
</dbReference>
<evidence type="ECO:0000256" key="2">
    <source>
        <dbReference type="ARBA" id="ARBA00022692"/>
    </source>
</evidence>
<feature type="transmembrane region" description="Helical" evidence="7">
    <location>
        <begin position="132"/>
        <end position="154"/>
    </location>
</feature>
<keyword evidence="4 7" id="KW-0472">Membrane</keyword>
<feature type="transmembrane region" description="Helical" evidence="7">
    <location>
        <begin position="91"/>
        <end position="120"/>
    </location>
</feature>
<accession>A0A3N4KLV2</accession>
<evidence type="ECO:0000256" key="1">
    <source>
        <dbReference type="ARBA" id="ARBA00004141"/>
    </source>
</evidence>
<dbReference type="AlphaFoldDB" id="A0A3N4KLV2"/>
<evidence type="ECO:0000313" key="9">
    <source>
        <dbReference type="EMBL" id="RPB10369.1"/>
    </source>
</evidence>
<evidence type="ECO:0000256" key="7">
    <source>
        <dbReference type="SAM" id="Phobius"/>
    </source>
</evidence>
<evidence type="ECO:0000256" key="3">
    <source>
        <dbReference type="ARBA" id="ARBA00022989"/>
    </source>
</evidence>
<keyword evidence="3 7" id="KW-1133">Transmembrane helix</keyword>
<comment type="subcellular location">
    <subcellularLocation>
        <location evidence="1">Membrane</location>
        <topology evidence="1">Multi-pass membrane protein</topology>
    </subcellularLocation>
</comment>
<dbReference type="Proteomes" id="UP000277580">
    <property type="component" value="Unassembled WGS sequence"/>
</dbReference>
<keyword evidence="2 7" id="KW-0812">Transmembrane</keyword>
<feature type="domain" description="Rhodopsin" evidence="8">
    <location>
        <begin position="43"/>
        <end position="273"/>
    </location>
</feature>
<feature type="region of interest" description="Disordered" evidence="6">
    <location>
        <begin position="281"/>
        <end position="327"/>
    </location>
</feature>
<feature type="transmembrane region" description="Helical" evidence="7">
    <location>
        <begin position="249"/>
        <end position="271"/>
    </location>
</feature>
<evidence type="ECO:0000313" key="10">
    <source>
        <dbReference type="Proteomes" id="UP000277580"/>
    </source>
</evidence>
<feature type="transmembrane region" description="Helical" evidence="7">
    <location>
        <begin position="15"/>
        <end position="36"/>
    </location>
</feature>
<feature type="transmembrane region" description="Helical" evidence="7">
    <location>
        <begin position="177"/>
        <end position="200"/>
    </location>
</feature>